<feature type="transmembrane region" description="Helical" evidence="1">
    <location>
        <begin position="47"/>
        <end position="66"/>
    </location>
</feature>
<feature type="transmembrane region" description="Helical" evidence="1">
    <location>
        <begin position="86"/>
        <end position="104"/>
    </location>
</feature>
<keyword evidence="1" id="KW-0472">Membrane</keyword>
<evidence type="ECO:0000313" key="2">
    <source>
        <dbReference type="EMBL" id="KAI1695264.1"/>
    </source>
</evidence>
<proteinExistence type="predicted"/>
<protein>
    <submittedName>
        <fullName evidence="2">Uncharacterized protein</fullName>
    </submittedName>
</protein>
<keyword evidence="1" id="KW-0812">Transmembrane</keyword>
<dbReference type="AlphaFoldDB" id="A0AAD4MIK9"/>
<name>A0AAD4MIK9_9BILA</name>
<gene>
    <name evidence="2" type="ORF">DdX_19673</name>
</gene>
<keyword evidence="3" id="KW-1185">Reference proteome</keyword>
<sequence>MEDRVLRCCWNSCPLLVYVRVISVALTILYFSLFILCFVIGVRETPFLLGIACTAFLFAIFAISYLKGIRQEIDALMLPLLTAEMILRVALGFALAALWISFVLSIFNLTDIESLIDGLNGTEFLLVTCVCLTIVYAFHFVLFFSLYDGYRYVKKQNDRRRMCANDSTYMKLNMTARPTVL</sequence>
<feature type="transmembrane region" description="Helical" evidence="1">
    <location>
        <begin position="124"/>
        <end position="147"/>
    </location>
</feature>
<evidence type="ECO:0000256" key="1">
    <source>
        <dbReference type="SAM" id="Phobius"/>
    </source>
</evidence>
<accession>A0AAD4MIK9</accession>
<organism evidence="2 3">
    <name type="scientific">Ditylenchus destructor</name>
    <dbReference type="NCBI Taxonomy" id="166010"/>
    <lineage>
        <taxon>Eukaryota</taxon>
        <taxon>Metazoa</taxon>
        <taxon>Ecdysozoa</taxon>
        <taxon>Nematoda</taxon>
        <taxon>Chromadorea</taxon>
        <taxon>Rhabditida</taxon>
        <taxon>Tylenchina</taxon>
        <taxon>Tylenchomorpha</taxon>
        <taxon>Sphaerularioidea</taxon>
        <taxon>Anguinidae</taxon>
        <taxon>Anguininae</taxon>
        <taxon>Ditylenchus</taxon>
    </lineage>
</organism>
<reference evidence="2" key="1">
    <citation type="submission" date="2022-01" db="EMBL/GenBank/DDBJ databases">
        <title>Genome Sequence Resource for Two Populations of Ditylenchus destructor, the Migratory Endoparasitic Phytonematode.</title>
        <authorList>
            <person name="Zhang H."/>
            <person name="Lin R."/>
            <person name="Xie B."/>
        </authorList>
    </citation>
    <scope>NUCLEOTIDE SEQUENCE</scope>
    <source>
        <strain evidence="2">BazhouSP</strain>
    </source>
</reference>
<keyword evidence="1" id="KW-1133">Transmembrane helix</keyword>
<dbReference type="EMBL" id="JAKKPZ010000421">
    <property type="protein sequence ID" value="KAI1695264.1"/>
    <property type="molecule type" value="Genomic_DNA"/>
</dbReference>
<comment type="caution">
    <text evidence="2">The sequence shown here is derived from an EMBL/GenBank/DDBJ whole genome shotgun (WGS) entry which is preliminary data.</text>
</comment>
<dbReference type="Proteomes" id="UP001201812">
    <property type="component" value="Unassembled WGS sequence"/>
</dbReference>
<evidence type="ECO:0000313" key="3">
    <source>
        <dbReference type="Proteomes" id="UP001201812"/>
    </source>
</evidence>
<feature type="transmembrane region" description="Helical" evidence="1">
    <location>
        <begin position="21"/>
        <end position="41"/>
    </location>
</feature>